<name>A0A0C2JRU7_9ACTN</name>
<dbReference type="GO" id="GO:0004497">
    <property type="term" value="F:monooxygenase activity"/>
    <property type="evidence" value="ECO:0007669"/>
    <property type="project" value="UniProtKB-KW"/>
</dbReference>
<evidence type="ECO:0008006" key="11">
    <source>
        <dbReference type="Google" id="ProtNLM"/>
    </source>
</evidence>
<evidence type="ECO:0000313" key="10">
    <source>
        <dbReference type="Proteomes" id="UP000031675"/>
    </source>
</evidence>
<keyword evidence="10" id="KW-1185">Reference proteome</keyword>
<dbReference type="GO" id="GO:0005506">
    <property type="term" value="F:iron ion binding"/>
    <property type="evidence" value="ECO:0007669"/>
    <property type="project" value="InterPro"/>
</dbReference>
<dbReference type="CDD" id="cd11031">
    <property type="entry name" value="Cyp158A-like"/>
    <property type="match status" value="1"/>
</dbReference>
<dbReference type="PROSITE" id="PS00086">
    <property type="entry name" value="CYTOCHROME_P450"/>
    <property type="match status" value="1"/>
</dbReference>
<evidence type="ECO:0000313" key="9">
    <source>
        <dbReference type="EMBL" id="KIH99547.1"/>
    </source>
</evidence>
<comment type="caution">
    <text evidence="9">The sequence shown here is derived from an EMBL/GenBank/DDBJ whole genome shotgun (WGS) entry which is preliminary data.</text>
</comment>
<feature type="region of interest" description="Disordered" evidence="8">
    <location>
        <begin position="1"/>
        <end position="24"/>
    </location>
</feature>
<dbReference type="GO" id="GO:0016705">
    <property type="term" value="F:oxidoreductase activity, acting on paired donors, with incorporation or reduction of molecular oxygen"/>
    <property type="evidence" value="ECO:0007669"/>
    <property type="project" value="InterPro"/>
</dbReference>
<dbReference type="STRING" id="183763.LP52_06580"/>
<dbReference type="InterPro" id="IPR017972">
    <property type="entry name" value="Cyt_P450_CS"/>
</dbReference>
<keyword evidence="3 7" id="KW-0479">Metal-binding</keyword>
<dbReference type="InterPro" id="IPR002397">
    <property type="entry name" value="Cyt_P450_B"/>
</dbReference>
<dbReference type="PANTHER" id="PTHR46696:SF6">
    <property type="entry name" value="P450, PUTATIVE (EUROFUNG)-RELATED"/>
    <property type="match status" value="1"/>
</dbReference>
<protein>
    <recommendedName>
        <fullName evidence="11">Cytochrome P450</fullName>
    </recommendedName>
</protein>
<keyword evidence="4 7" id="KW-0560">Oxidoreductase</keyword>
<dbReference type="SUPFAM" id="SSF48264">
    <property type="entry name" value="Cytochrome P450"/>
    <property type="match status" value="1"/>
</dbReference>
<dbReference type="AlphaFoldDB" id="A0A0C2JRU7"/>
<dbReference type="RefSeq" id="WP_040271645.1">
    <property type="nucleotide sequence ID" value="NZ_JROO01000010.1"/>
</dbReference>
<keyword evidence="2 7" id="KW-0349">Heme</keyword>
<keyword evidence="5 7" id="KW-0408">Iron</keyword>
<sequence>MTITTRRLPFEQPHPMQPPPGYAELRETEPVAPVTTSDGRPAWLVTSYDAVADVLSDSRFGVTRPADASADNGTLLQDGEAHARLRRLIGKAFTPRRVEALRPRVERMAADRVADLASSGPPADLVTGLAAPLSITVISELLGVAIEERERFRELADAASAADFLSPDEAPETVERVWGEFGGHVAELVAAKRRDLGDDLISDLITVHDTDDGRLDDYELVTLALTILASGYLTACNAVSVGAILLITEGRLPALAADPDRTEAAVEEIVRLEIGLIGDVFPRWAHEDVELAGVPISAGDLVLVRLGAANRDPKHFAEPDRFLPGRSAGPHLAFGRGPHHCLGAALARLEVGAVLRELAQHLPDLRLQGSVHDIAWARGHADVGPTAVHVTW</sequence>
<dbReference type="FunFam" id="1.10.630.10:FF:000018">
    <property type="entry name" value="Cytochrome P450 monooxygenase"/>
    <property type="match status" value="1"/>
</dbReference>
<dbReference type="Proteomes" id="UP000031675">
    <property type="component" value="Unassembled WGS sequence"/>
</dbReference>
<reference evidence="10" key="1">
    <citation type="journal article" date="2015" name="Chem. Biol.">
        <title>Structure, bioactivity, and resistance mechanism of streptomonomicin, an unusual lasso Peptide from an understudied halophilic actinomycete.</title>
        <authorList>
            <person name="Metelev M."/>
            <person name="Tietz J.I."/>
            <person name="Melby J.O."/>
            <person name="Blair P.M."/>
            <person name="Zhu L."/>
            <person name="Livnat I."/>
            <person name="Severinov K."/>
            <person name="Mitchell D.A."/>
        </authorList>
    </citation>
    <scope>NUCLEOTIDE SEQUENCE [LARGE SCALE GENOMIC DNA]</scope>
    <source>
        <strain evidence="10">YIM 90003</strain>
    </source>
</reference>
<proteinExistence type="inferred from homology"/>
<dbReference type="InterPro" id="IPR036396">
    <property type="entry name" value="Cyt_P450_sf"/>
</dbReference>
<evidence type="ECO:0000256" key="2">
    <source>
        <dbReference type="ARBA" id="ARBA00022617"/>
    </source>
</evidence>
<comment type="similarity">
    <text evidence="1 7">Belongs to the cytochrome P450 family.</text>
</comment>
<dbReference type="Gene3D" id="1.10.630.10">
    <property type="entry name" value="Cytochrome P450"/>
    <property type="match status" value="1"/>
</dbReference>
<evidence type="ECO:0000256" key="8">
    <source>
        <dbReference type="SAM" id="MobiDB-lite"/>
    </source>
</evidence>
<dbReference type="OrthoDB" id="3563549at2"/>
<evidence type="ECO:0000256" key="7">
    <source>
        <dbReference type="RuleBase" id="RU000461"/>
    </source>
</evidence>
<dbReference type="GO" id="GO:0020037">
    <property type="term" value="F:heme binding"/>
    <property type="evidence" value="ECO:0007669"/>
    <property type="project" value="InterPro"/>
</dbReference>
<dbReference type="EMBL" id="JROO01000010">
    <property type="protein sequence ID" value="KIH99547.1"/>
    <property type="molecule type" value="Genomic_DNA"/>
</dbReference>
<evidence type="ECO:0000256" key="4">
    <source>
        <dbReference type="ARBA" id="ARBA00023002"/>
    </source>
</evidence>
<dbReference type="Pfam" id="PF00067">
    <property type="entry name" value="p450"/>
    <property type="match status" value="1"/>
</dbReference>
<evidence type="ECO:0000256" key="6">
    <source>
        <dbReference type="ARBA" id="ARBA00023033"/>
    </source>
</evidence>
<evidence type="ECO:0000256" key="5">
    <source>
        <dbReference type="ARBA" id="ARBA00023004"/>
    </source>
</evidence>
<dbReference type="PANTHER" id="PTHR46696">
    <property type="entry name" value="P450, PUTATIVE (EUROFUNG)-RELATED"/>
    <property type="match status" value="1"/>
</dbReference>
<dbReference type="InterPro" id="IPR001128">
    <property type="entry name" value="Cyt_P450"/>
</dbReference>
<evidence type="ECO:0000256" key="3">
    <source>
        <dbReference type="ARBA" id="ARBA00022723"/>
    </source>
</evidence>
<keyword evidence="6 7" id="KW-0503">Monooxygenase</keyword>
<organism evidence="9 10">
    <name type="scientific">Streptomonospora alba</name>
    <dbReference type="NCBI Taxonomy" id="183763"/>
    <lineage>
        <taxon>Bacteria</taxon>
        <taxon>Bacillati</taxon>
        <taxon>Actinomycetota</taxon>
        <taxon>Actinomycetes</taxon>
        <taxon>Streptosporangiales</taxon>
        <taxon>Nocardiopsidaceae</taxon>
        <taxon>Streptomonospora</taxon>
    </lineage>
</organism>
<evidence type="ECO:0000256" key="1">
    <source>
        <dbReference type="ARBA" id="ARBA00010617"/>
    </source>
</evidence>
<gene>
    <name evidence="9" type="ORF">LP52_06580</name>
</gene>
<accession>A0A0C2JRU7</accession>
<dbReference type="PRINTS" id="PR00359">
    <property type="entry name" value="BP450"/>
</dbReference>